<dbReference type="Proteomes" id="UP000631791">
    <property type="component" value="Unassembled WGS sequence"/>
</dbReference>
<evidence type="ECO:0000313" key="3">
    <source>
        <dbReference type="Proteomes" id="UP000631791"/>
    </source>
</evidence>
<keyword evidence="1" id="KW-0732">Signal</keyword>
<dbReference type="Pfam" id="PF03995">
    <property type="entry name" value="Inhibitor_I36"/>
    <property type="match status" value="1"/>
</dbReference>
<feature type="chain" id="PRO_5046737696" description="Peptidase inhibitor family I36" evidence="1">
    <location>
        <begin position="33"/>
        <end position="160"/>
    </location>
</feature>
<feature type="signal peptide" evidence="1">
    <location>
        <begin position="1"/>
        <end position="32"/>
    </location>
</feature>
<evidence type="ECO:0000256" key="1">
    <source>
        <dbReference type="SAM" id="SignalP"/>
    </source>
</evidence>
<organism evidence="2 3">
    <name type="scientific">Micromonospora vinacea</name>
    <dbReference type="NCBI Taxonomy" id="709878"/>
    <lineage>
        <taxon>Bacteria</taxon>
        <taxon>Bacillati</taxon>
        <taxon>Actinomycetota</taxon>
        <taxon>Actinomycetes</taxon>
        <taxon>Micromonosporales</taxon>
        <taxon>Micromonosporaceae</taxon>
        <taxon>Micromonospora</taxon>
    </lineage>
</organism>
<reference evidence="2 3" key="1">
    <citation type="submission" date="2020-11" db="EMBL/GenBank/DDBJ databases">
        <title>Sequencing the genomes of 1000 actinobacteria strains.</title>
        <authorList>
            <person name="Klenk H.-P."/>
        </authorList>
    </citation>
    <scope>NUCLEOTIDE SEQUENCE [LARGE SCALE GENOMIC DNA]</scope>
    <source>
        <strain evidence="2 3">DSM 101695</strain>
    </source>
</reference>
<evidence type="ECO:0008006" key="4">
    <source>
        <dbReference type="Google" id="ProtNLM"/>
    </source>
</evidence>
<sequence>MRTAKRVAVTVAAFAVSLSGMTVIATSAQASASDCPANRVCLWENQNQDGAGGIFIVQDKAPNGRYCDLDLNDNTFSNGHRVSDATSSVYNKTGYNIFLFQNPAPYRFATKAEIFYVAPYRKVDSLNNVTVTHGNYYPGNNAWTYPNVNFSDKTSAVCDM</sequence>
<protein>
    <recommendedName>
        <fullName evidence="4">Peptidase inhibitor family I36</fullName>
    </recommendedName>
</protein>
<proteinExistence type="predicted"/>
<comment type="caution">
    <text evidence="2">The sequence shown here is derived from an EMBL/GenBank/DDBJ whole genome shotgun (WGS) entry which is preliminary data.</text>
</comment>
<dbReference type="RefSeq" id="WP_196924208.1">
    <property type="nucleotide sequence ID" value="NZ_JADOTY010000001.1"/>
</dbReference>
<evidence type="ECO:0000313" key="2">
    <source>
        <dbReference type="EMBL" id="MBG6105992.1"/>
    </source>
</evidence>
<gene>
    <name evidence="2" type="ORF">IW249_006406</name>
</gene>
<dbReference type="EMBL" id="JADOTY010000001">
    <property type="protein sequence ID" value="MBG6105992.1"/>
    <property type="molecule type" value="Genomic_DNA"/>
</dbReference>
<name>A0ABS0KBI6_9ACTN</name>
<accession>A0ABS0KBI6</accession>
<keyword evidence="3" id="KW-1185">Reference proteome</keyword>